<dbReference type="Proteomes" id="UP000006420">
    <property type="component" value="Unassembled WGS sequence"/>
</dbReference>
<protein>
    <submittedName>
        <fullName evidence="1">Uncharacterized protein</fullName>
    </submittedName>
</protein>
<sequence length="147" mass="16278">MCTLVVHPFVFAFGGEQKHIPLIIVGNAYHAVEIEKGNPPALAQRDGKRRILFVNKLQPEPTTIIEYFKSGGTTEANPCPAHFSHRETGMNLRCQKWLTVFPFHGIYPPYSCRLLSAICLIASSIFPSSFSASCITSIFSDSSVVYV</sequence>
<comment type="caution">
    <text evidence="1">The sequence shown here is derived from an EMBL/GenBank/DDBJ whole genome shotgun (WGS) entry which is preliminary data.</text>
</comment>
<dbReference type="EMBL" id="ADLW01000018">
    <property type="protein sequence ID" value="EGK05085.1"/>
    <property type="molecule type" value="Genomic_DNA"/>
</dbReference>
<proteinExistence type="predicted"/>
<gene>
    <name evidence="1" type="ORF">HMPREF9456_02998</name>
</gene>
<dbReference type="STRING" id="742767.HMPREF9456_02998"/>
<keyword evidence="2" id="KW-1185">Reference proteome</keyword>
<reference evidence="1 2" key="1">
    <citation type="submission" date="2011-04" db="EMBL/GenBank/DDBJ databases">
        <title>The Genome Sequence of Dysgonomonas mossii DSM 22836.</title>
        <authorList>
            <consortium name="The Broad Institute Genome Sequencing Platform"/>
            <person name="Earl A."/>
            <person name="Ward D."/>
            <person name="Feldgarden M."/>
            <person name="Gevers D."/>
            <person name="Pudlo N."/>
            <person name="Martens E."/>
            <person name="Allen-Vercoe E."/>
            <person name="Young S.K."/>
            <person name="Zeng Q."/>
            <person name="Gargeya S."/>
            <person name="Fitzgerald M."/>
            <person name="Haas B."/>
            <person name="Abouelleil A."/>
            <person name="Alvarado L."/>
            <person name="Arachchi H.M."/>
            <person name="Berlin A."/>
            <person name="Brown A."/>
            <person name="Chapman S.B."/>
            <person name="Chen Z."/>
            <person name="Dunbar C."/>
            <person name="Freedman E."/>
            <person name="Gearin G."/>
            <person name="Gellesch M."/>
            <person name="Goldberg J."/>
            <person name="Griggs A."/>
            <person name="Gujja S."/>
            <person name="Heiman D."/>
            <person name="Howarth C."/>
            <person name="Larson L."/>
            <person name="Lui A."/>
            <person name="MacDonald P.J.P."/>
            <person name="Mehta T."/>
            <person name="Montmayeur A."/>
            <person name="Murphy C."/>
            <person name="Neiman D."/>
            <person name="Pearson M."/>
            <person name="Priest M."/>
            <person name="Roberts A."/>
            <person name="Saif S."/>
            <person name="Shea T."/>
            <person name="Shenoy N."/>
            <person name="Sisk P."/>
            <person name="Stolte C."/>
            <person name="Sykes S."/>
            <person name="Yandava C."/>
            <person name="Wortman J."/>
            <person name="Nusbaum C."/>
            <person name="Birren B."/>
        </authorList>
    </citation>
    <scope>NUCLEOTIDE SEQUENCE [LARGE SCALE GENOMIC DNA]</scope>
    <source>
        <strain evidence="1 2">DSM 22836</strain>
    </source>
</reference>
<name>F8X439_9BACT</name>
<evidence type="ECO:0000313" key="2">
    <source>
        <dbReference type="Proteomes" id="UP000006420"/>
    </source>
</evidence>
<evidence type="ECO:0000313" key="1">
    <source>
        <dbReference type="EMBL" id="EGK05085.1"/>
    </source>
</evidence>
<accession>F8X439</accession>
<dbReference type="HOGENOM" id="CLU_1765124_0_0_10"/>
<organism evidence="1 2">
    <name type="scientific">Dysgonomonas mossii DSM 22836</name>
    <dbReference type="NCBI Taxonomy" id="742767"/>
    <lineage>
        <taxon>Bacteria</taxon>
        <taxon>Pseudomonadati</taxon>
        <taxon>Bacteroidota</taxon>
        <taxon>Bacteroidia</taxon>
        <taxon>Bacteroidales</taxon>
        <taxon>Dysgonomonadaceae</taxon>
        <taxon>Dysgonomonas</taxon>
    </lineage>
</organism>
<dbReference type="AlphaFoldDB" id="F8X439"/>